<evidence type="ECO:0000313" key="3">
    <source>
        <dbReference type="EMBL" id="EMC80898.1"/>
    </source>
</evidence>
<dbReference type="AlphaFoldDB" id="R7VPK7"/>
<dbReference type="Pfam" id="PF12403">
    <property type="entry name" value="Pax2_C"/>
    <property type="match status" value="1"/>
</dbReference>
<reference evidence="3" key="1">
    <citation type="journal article" date="2013" name="Science">
        <title>Genomic diversity and evolution of the head crest in the rock pigeon.</title>
        <authorList>
            <person name="Shapiro M.D."/>
            <person name="Kronenberg Z."/>
            <person name="Li C."/>
            <person name="Domyan E.T."/>
            <person name="Pan H."/>
            <person name="Campbell M."/>
            <person name="Tan H."/>
            <person name="Huff C.D."/>
            <person name="Hu H."/>
            <person name="Vickrey A.I."/>
            <person name="Nielsen S.C."/>
            <person name="Stringham S.A."/>
            <person name="Hu H."/>
            <person name="Willerslev E."/>
            <person name="Gilbert M.T."/>
            <person name="Yandell M."/>
            <person name="Zhang G."/>
            <person name="Wang J."/>
        </authorList>
    </citation>
    <scope>NUCLEOTIDE SEQUENCE [LARGE SCALE GENOMIC DNA]</scope>
    <source>
        <tissue evidence="3">Blood</tissue>
    </source>
</reference>
<gene>
    <name evidence="3" type="ORF">A306_11354</name>
</gene>
<feature type="region of interest" description="Disordered" evidence="1">
    <location>
        <begin position="293"/>
        <end position="343"/>
    </location>
</feature>
<name>R7VPK7_COLLI</name>
<evidence type="ECO:0000259" key="2">
    <source>
        <dbReference type="Pfam" id="PF12403"/>
    </source>
</evidence>
<feature type="compositionally biased region" description="Low complexity" evidence="1">
    <location>
        <begin position="293"/>
        <end position="305"/>
    </location>
</feature>
<feature type="domain" description="Paired-box protein 2 C-terminal" evidence="2">
    <location>
        <begin position="320"/>
        <end position="355"/>
    </location>
</feature>
<accession>R7VPK7</accession>
<dbReference type="InterPro" id="IPR022130">
    <property type="entry name" value="Pax2_C"/>
</dbReference>
<sequence>MGPQDSLAWLLGSSVCPPLALGGSIPQLLGWQEEEGAILPCSSSAAGDALSHAARGSGSEGTHTCDGAEQYWGTEVDFDIPVRLWQPELIVRRIIESAKSLQGCSFDQNIFFRLMIETTRVMVPGDLAAEQHQCTSLSLPPTFVGTWRWCHVPCPGAEAPIVLRDLRPPEAISEGVQPKAKSDQSHLAAFWKGLPVLLVRCRDTASSCETSGFLPVPEVSQVLLRVSGWSFTPLVWRESSVARSPMEQTELDPDLAVMGKGCASHSEKDVANLIASCLKNSLWQSHSSGWRSGRCRGSSRSPQQSGGQGNPLLSRGDGSTGRELASTTLPGYPPHVPPAGQGSYSAPALTGMVPDGGTCTLLLPFGSCHSVNVAREELYERCCSPSRPQCSGGTGYKGNATVQTDGHLDGKATGWVVKLGGVQMIPH</sequence>
<organism evidence="3">
    <name type="scientific">Columba livia</name>
    <name type="common">Rock dove</name>
    <dbReference type="NCBI Taxonomy" id="8932"/>
    <lineage>
        <taxon>Eukaryota</taxon>
        <taxon>Metazoa</taxon>
        <taxon>Chordata</taxon>
        <taxon>Craniata</taxon>
        <taxon>Vertebrata</taxon>
        <taxon>Euteleostomi</taxon>
        <taxon>Archelosauria</taxon>
        <taxon>Archosauria</taxon>
        <taxon>Dinosauria</taxon>
        <taxon>Saurischia</taxon>
        <taxon>Theropoda</taxon>
        <taxon>Coelurosauria</taxon>
        <taxon>Aves</taxon>
        <taxon>Neognathae</taxon>
        <taxon>Neoaves</taxon>
        <taxon>Columbimorphae</taxon>
        <taxon>Columbiformes</taxon>
        <taxon>Columbidae</taxon>
        <taxon>Columba</taxon>
    </lineage>
</organism>
<proteinExistence type="predicted"/>
<evidence type="ECO:0000256" key="1">
    <source>
        <dbReference type="SAM" id="MobiDB-lite"/>
    </source>
</evidence>
<protein>
    <submittedName>
        <fullName evidence="3">Paired box protein Pax-5</fullName>
    </submittedName>
</protein>
<dbReference type="eggNOG" id="KOG3862">
    <property type="taxonomic scope" value="Eukaryota"/>
</dbReference>
<dbReference type="EMBL" id="KB375814">
    <property type="protein sequence ID" value="EMC80898.1"/>
    <property type="molecule type" value="Genomic_DNA"/>
</dbReference>